<dbReference type="Proteomes" id="UP001154078">
    <property type="component" value="Chromosome 4"/>
</dbReference>
<dbReference type="PANTHER" id="PTHR18905">
    <property type="entry name" value="NINEIN"/>
    <property type="match status" value="1"/>
</dbReference>
<feature type="coiled-coil region" evidence="5">
    <location>
        <begin position="463"/>
        <end position="585"/>
    </location>
</feature>
<dbReference type="InterPro" id="IPR011992">
    <property type="entry name" value="EF-hand-dom_pair"/>
</dbReference>
<dbReference type="Gene3D" id="1.10.238.10">
    <property type="entry name" value="EF-hand"/>
    <property type="match status" value="1"/>
</dbReference>
<feature type="coiled-coil region" evidence="5">
    <location>
        <begin position="793"/>
        <end position="841"/>
    </location>
</feature>
<evidence type="ECO:0000256" key="1">
    <source>
        <dbReference type="ARBA" id="ARBA00004300"/>
    </source>
</evidence>
<organism evidence="7 8">
    <name type="scientific">Brassicogethes aeneus</name>
    <name type="common">Rape pollen beetle</name>
    <name type="synonym">Meligethes aeneus</name>
    <dbReference type="NCBI Taxonomy" id="1431903"/>
    <lineage>
        <taxon>Eukaryota</taxon>
        <taxon>Metazoa</taxon>
        <taxon>Ecdysozoa</taxon>
        <taxon>Arthropoda</taxon>
        <taxon>Hexapoda</taxon>
        <taxon>Insecta</taxon>
        <taxon>Pterygota</taxon>
        <taxon>Neoptera</taxon>
        <taxon>Endopterygota</taxon>
        <taxon>Coleoptera</taxon>
        <taxon>Polyphaga</taxon>
        <taxon>Cucujiformia</taxon>
        <taxon>Nitidulidae</taxon>
        <taxon>Meligethinae</taxon>
        <taxon>Brassicogethes</taxon>
    </lineage>
</organism>
<dbReference type="AlphaFoldDB" id="A0A9P0B5T9"/>
<dbReference type="EMBL" id="OV121135">
    <property type="protein sequence ID" value="CAH0554943.1"/>
    <property type="molecule type" value="Genomic_DNA"/>
</dbReference>
<gene>
    <name evidence="7" type="ORF">MELIAE_LOCUS6402</name>
</gene>
<feature type="compositionally biased region" description="Basic residues" evidence="6">
    <location>
        <begin position="146"/>
        <end position="157"/>
    </location>
</feature>
<feature type="compositionally biased region" description="Polar residues" evidence="6">
    <location>
        <begin position="1013"/>
        <end position="1035"/>
    </location>
</feature>
<evidence type="ECO:0000256" key="4">
    <source>
        <dbReference type="ARBA" id="ARBA00023212"/>
    </source>
</evidence>
<name>A0A9P0B5T9_BRAAE</name>
<evidence type="ECO:0008006" key="9">
    <source>
        <dbReference type="Google" id="ProtNLM"/>
    </source>
</evidence>
<keyword evidence="4" id="KW-0206">Cytoskeleton</keyword>
<dbReference type="PANTHER" id="PTHR18905:SF13">
    <property type="entry name" value="NON-CENTROSOMAL MICROTUBULE ARRAY"/>
    <property type="match status" value="1"/>
</dbReference>
<keyword evidence="8" id="KW-1185">Reference proteome</keyword>
<keyword evidence="3" id="KW-0597">Phosphoprotein</keyword>
<keyword evidence="5" id="KW-0175">Coiled coil</keyword>
<evidence type="ECO:0000256" key="2">
    <source>
        <dbReference type="ARBA" id="ARBA00022490"/>
    </source>
</evidence>
<dbReference type="GO" id="GO:0034454">
    <property type="term" value="P:microtubule anchoring at centrosome"/>
    <property type="evidence" value="ECO:0007669"/>
    <property type="project" value="TreeGrafter"/>
</dbReference>
<evidence type="ECO:0000313" key="8">
    <source>
        <dbReference type="Proteomes" id="UP001154078"/>
    </source>
</evidence>
<keyword evidence="2" id="KW-0963">Cytoplasm</keyword>
<evidence type="ECO:0000256" key="5">
    <source>
        <dbReference type="SAM" id="Coils"/>
    </source>
</evidence>
<feature type="compositionally biased region" description="Polar residues" evidence="6">
    <location>
        <begin position="131"/>
        <end position="144"/>
    </location>
</feature>
<feature type="region of interest" description="Disordered" evidence="6">
    <location>
        <begin position="1013"/>
        <end position="1042"/>
    </location>
</feature>
<reference evidence="7" key="1">
    <citation type="submission" date="2021-12" db="EMBL/GenBank/DDBJ databases">
        <authorList>
            <person name="King R."/>
        </authorList>
    </citation>
    <scope>NUCLEOTIDE SEQUENCE</scope>
</reference>
<feature type="region of interest" description="Disordered" evidence="6">
    <location>
        <begin position="131"/>
        <end position="171"/>
    </location>
</feature>
<evidence type="ECO:0000256" key="3">
    <source>
        <dbReference type="ARBA" id="ARBA00022553"/>
    </source>
</evidence>
<feature type="coiled-coil region" evidence="5">
    <location>
        <begin position="398"/>
        <end position="425"/>
    </location>
</feature>
<feature type="coiled-coil region" evidence="5">
    <location>
        <begin position="1122"/>
        <end position="1160"/>
    </location>
</feature>
<accession>A0A9P0B5T9</accession>
<dbReference type="Gene3D" id="1.10.287.1490">
    <property type="match status" value="1"/>
</dbReference>
<evidence type="ECO:0000313" key="7">
    <source>
        <dbReference type="EMBL" id="CAH0554943.1"/>
    </source>
</evidence>
<proteinExistence type="predicted"/>
<comment type="subcellular location">
    <subcellularLocation>
        <location evidence="1">Cytoplasm</location>
        <location evidence="1">Cytoskeleton</location>
        <location evidence="1">Microtubule organizing center</location>
        <location evidence="1">Centrosome</location>
    </subcellularLocation>
</comment>
<evidence type="ECO:0000256" key="6">
    <source>
        <dbReference type="SAM" id="MobiDB-lite"/>
    </source>
</evidence>
<protein>
    <recommendedName>
        <fullName evidence="9">Ninein</fullName>
    </recommendedName>
</protein>
<sequence>MDPYEEQLLKVFNSHDRNNSGSLDKEGLMQLCQTLQLEEHSSDLIKCLLADSKYKRATFVEFKDALLALLGNMQNNKNVITDENTNPEKSPDREVSPKLVFGSKKYGRRSRPRIDEVTQIFNEENDITINKSAVQRSNSQSEVSNSKKRKTNSKLKRCTSLPGHTDLNSSKIENNFHMSDLSSEPDQICTEDMLREVWKNLGVGKDGYLNQTELMLVCDAIGLHKLADGVLRQLSDKLPLNYEDKISFQEVMEALRQDDTWIDVFNSTSIEAATPTNNNDDRVKALFDESVKVAESMFPDSRTFQYVTLGPDGNGTITADSLIEMWESVGIHSPKELIHELGFNARNINIGELAQVLEKQVKGVTESTRSEYQSPHIVLLQANLTLYQSEIRCLKHVLGQMQAEREKLKCDVQEANNRSTLLAQEVDDNHIRMEQNTLNQVKLIEQRHADILKEVTSQYGKDKDQLSNINLSLEERIVNLEQEVSKLKNDLTVAQKYSINVEKENQTLTNQIRDLKKDREMLSVQIATLETENIKYGAREYEEQELLLSKLSNLQMENARLKDKNDEMVSEIESLTNQVAGMRAKVCSTPVFNTLDQSMEGNVSIIVEGLSVGAKRRSDSSPIKDKCDGSPRLGKFRRKTEKMRGDHLDLPLTSSESGFETEADLDSSLYASEHEEITRLQSKVAFLEQILVQHSIPIPDALPESPCSMATTILNLNDRVHDLEKTIFEVQASLKNMIEKDCVSVDNVNKIRKKLENMQLESIGSNVDATLENEMNAANGHSVEIEVQTEEMEDKVSCKLEELKEVLKKSEEKNKELTEANKDLAAKISEYENCLELLRNEMVQCEDYWETKIDEERQIFEQEHKLTSDTLTDLLVKLKEYEDQFANQDQADNRLPPIVETYNLEKQFTDLEQEYEDYKSKTDAEIFKKDEEITVLKEQLESLSIRNVKDAEVQAVDSSSDKMKNFTSYIIEKSSYAAEDKKPEENLVWERQEQKPTSTETNSLPFSWNFNTEKTTRNVPSTSSSSPGLDKNTTPCRPKRTRKHDKNLYKKNNEKKTEIAQNDWKGSNASMKHGYDQNVVMPASSYYNMNNRRHYLEQRVKNLEMLLTQQHYHHEHVKQQYFQQFRADRAEYQCKLKFLQEKLEQQVRICNEQVQKLERTDQLVKEMYVENSYLIANVQRLEQQCHIMKHCGANASTV</sequence>
<dbReference type="GO" id="GO:0005813">
    <property type="term" value="C:centrosome"/>
    <property type="evidence" value="ECO:0007669"/>
    <property type="project" value="UniProtKB-SubCell"/>
</dbReference>
<dbReference type="OrthoDB" id="5799458at2759"/>
<dbReference type="SUPFAM" id="SSF47473">
    <property type="entry name" value="EF-hand"/>
    <property type="match status" value="1"/>
</dbReference>
<feature type="coiled-coil region" evidence="5">
    <location>
        <begin position="871"/>
        <end position="921"/>
    </location>
</feature>